<dbReference type="STRING" id="928724.SacglDRAFT_02088"/>
<reference evidence="2 3" key="1">
    <citation type="submission" date="2011-09" db="EMBL/GenBank/DDBJ databases">
        <authorList>
            <consortium name="US DOE Joint Genome Institute (JGI-PGF)"/>
            <person name="Lucas S."/>
            <person name="Han J."/>
            <person name="Lapidus A."/>
            <person name="Cheng J.-F."/>
            <person name="Goodwin L."/>
            <person name="Pitluck S."/>
            <person name="Peters L."/>
            <person name="Land M.L."/>
            <person name="Hauser L."/>
            <person name="Brambilla E."/>
            <person name="Klenk H.-P."/>
            <person name="Woyke T.J."/>
        </authorList>
    </citation>
    <scope>NUCLEOTIDE SEQUENCE [LARGE SCALE GENOMIC DNA]</scope>
    <source>
        <strain evidence="2 3">K62</strain>
    </source>
</reference>
<dbReference type="AlphaFoldDB" id="I1D219"/>
<dbReference type="PANTHER" id="PTHR48079:SF6">
    <property type="entry name" value="NAD(P)-BINDING DOMAIN-CONTAINING PROTEIN-RELATED"/>
    <property type="match status" value="1"/>
</dbReference>
<dbReference type="Gene3D" id="3.40.50.720">
    <property type="entry name" value="NAD(P)-binding Rossmann-like Domain"/>
    <property type="match status" value="1"/>
</dbReference>
<keyword evidence="3" id="KW-1185">Reference proteome</keyword>
<dbReference type="Proteomes" id="UP000005087">
    <property type="component" value="Chromosome"/>
</dbReference>
<organism evidence="2 3">
    <name type="scientific">Saccharomonospora glauca K62</name>
    <dbReference type="NCBI Taxonomy" id="928724"/>
    <lineage>
        <taxon>Bacteria</taxon>
        <taxon>Bacillati</taxon>
        <taxon>Actinomycetota</taxon>
        <taxon>Actinomycetes</taxon>
        <taxon>Pseudonocardiales</taxon>
        <taxon>Pseudonocardiaceae</taxon>
        <taxon>Saccharomonospora</taxon>
    </lineage>
</organism>
<protein>
    <submittedName>
        <fullName evidence="2">Nucleoside-diphosphate-sugar epimerase</fullName>
    </submittedName>
</protein>
<dbReference type="SUPFAM" id="SSF51735">
    <property type="entry name" value="NAD(P)-binding Rossmann-fold domains"/>
    <property type="match status" value="1"/>
</dbReference>
<dbReference type="Pfam" id="PF01370">
    <property type="entry name" value="Epimerase"/>
    <property type="match status" value="1"/>
</dbReference>
<dbReference type="eggNOG" id="COG0451">
    <property type="taxonomic scope" value="Bacteria"/>
</dbReference>
<gene>
    <name evidence="2" type="ORF">SacglDRAFT_02088</name>
</gene>
<dbReference type="RefSeq" id="WP_005464225.1">
    <property type="nucleotide sequence ID" value="NZ_CM001484.1"/>
</dbReference>
<dbReference type="PANTHER" id="PTHR48079">
    <property type="entry name" value="PROTEIN YEEZ"/>
    <property type="match status" value="1"/>
</dbReference>
<dbReference type="InterPro" id="IPR051783">
    <property type="entry name" value="NAD(P)-dependent_oxidoreduct"/>
</dbReference>
<dbReference type="InterPro" id="IPR001509">
    <property type="entry name" value="Epimerase_deHydtase"/>
</dbReference>
<sequence>MTGGLTEPLVVVLGASGLVGTAVVRELSSRPVRLRLVGRRPMTVADGRRAKIEVRRADLAEPGAVAEAVAGADVVVHLVAHTAGSATWRVSSNDEIAERVNLGLVLDLIEAFRTRPAGGEPPIVLFAGSMSQCGKAGIDRIDESIPDFPLTTYDRHKMEAENALKAATADNVVRGVVLRLATLFGQGTDSATLDKGLVSTMIRRALAGLPLTMWHDGSVTRDLVCSDDVARAFVAAMDNADALVGRHWLVGTGHAVSVKELFDRIADTVAEVTGRPRVPVLRVAPPDHASPTDFLDFALNPTAFQEASGWRATIRWDEALVRTVSAIASGASDT</sequence>
<dbReference type="GO" id="GO:0005737">
    <property type="term" value="C:cytoplasm"/>
    <property type="evidence" value="ECO:0007669"/>
    <property type="project" value="TreeGrafter"/>
</dbReference>
<feature type="domain" description="NAD-dependent epimerase/dehydratase" evidence="1">
    <location>
        <begin position="10"/>
        <end position="251"/>
    </location>
</feature>
<proteinExistence type="predicted"/>
<evidence type="ECO:0000313" key="2">
    <source>
        <dbReference type="EMBL" id="EIE98993.1"/>
    </source>
</evidence>
<evidence type="ECO:0000259" key="1">
    <source>
        <dbReference type="Pfam" id="PF01370"/>
    </source>
</evidence>
<name>I1D219_9PSEU</name>
<dbReference type="GO" id="GO:0004029">
    <property type="term" value="F:aldehyde dehydrogenase (NAD+) activity"/>
    <property type="evidence" value="ECO:0007669"/>
    <property type="project" value="TreeGrafter"/>
</dbReference>
<accession>I1D219</accession>
<dbReference type="InterPro" id="IPR036291">
    <property type="entry name" value="NAD(P)-bd_dom_sf"/>
</dbReference>
<dbReference type="EMBL" id="CM001484">
    <property type="protein sequence ID" value="EIE98993.1"/>
    <property type="molecule type" value="Genomic_DNA"/>
</dbReference>
<dbReference type="HOGENOM" id="CLU_826071_0_0_11"/>
<evidence type="ECO:0000313" key="3">
    <source>
        <dbReference type="Proteomes" id="UP000005087"/>
    </source>
</evidence>
<reference evidence="3" key="2">
    <citation type="submission" date="2012-01" db="EMBL/GenBank/DDBJ databases">
        <title>Noncontiguous Finished sequence of chromosome of Saccharomonospora glauca K62.</title>
        <authorList>
            <consortium name="US DOE Joint Genome Institute"/>
            <person name="Lucas S."/>
            <person name="Han J."/>
            <person name="Lapidus A."/>
            <person name="Cheng J.-F."/>
            <person name="Goodwin L."/>
            <person name="Pitluck S."/>
            <person name="Peters L."/>
            <person name="Mikhailova N."/>
            <person name="Held B."/>
            <person name="Detter J.C."/>
            <person name="Han C."/>
            <person name="Tapia R."/>
            <person name="Land M."/>
            <person name="Hauser L."/>
            <person name="Kyrpides N."/>
            <person name="Ivanova N."/>
            <person name="Pagani I."/>
            <person name="Brambilla E.-M."/>
            <person name="Klenk H.-P."/>
            <person name="Woyke T."/>
        </authorList>
    </citation>
    <scope>NUCLEOTIDE SEQUENCE [LARGE SCALE GENOMIC DNA]</scope>
    <source>
        <strain evidence="3">K62</strain>
    </source>
</reference>